<dbReference type="OrthoDB" id="43654at2759"/>
<dbReference type="AlphaFoldDB" id="A0A0C2FP45"/>
<dbReference type="InterPro" id="IPR001283">
    <property type="entry name" value="CRISP-related"/>
</dbReference>
<organism evidence="2 3">
    <name type="scientific">Ancylostoma duodenale</name>
    <dbReference type="NCBI Taxonomy" id="51022"/>
    <lineage>
        <taxon>Eukaryota</taxon>
        <taxon>Metazoa</taxon>
        <taxon>Ecdysozoa</taxon>
        <taxon>Nematoda</taxon>
        <taxon>Chromadorea</taxon>
        <taxon>Rhabditida</taxon>
        <taxon>Rhabditina</taxon>
        <taxon>Rhabditomorpha</taxon>
        <taxon>Strongyloidea</taxon>
        <taxon>Ancylostomatidae</taxon>
        <taxon>Ancylostomatinae</taxon>
        <taxon>Ancylostoma</taxon>
    </lineage>
</organism>
<dbReference type="InterPro" id="IPR002413">
    <property type="entry name" value="V5_allergen-like"/>
</dbReference>
<dbReference type="InterPro" id="IPR035940">
    <property type="entry name" value="CAP_sf"/>
</dbReference>
<dbReference type="PRINTS" id="PR00837">
    <property type="entry name" value="V5TPXLIKE"/>
</dbReference>
<reference evidence="2 3" key="1">
    <citation type="submission" date="2013-12" db="EMBL/GenBank/DDBJ databases">
        <title>Draft genome of the parsitic nematode Ancylostoma duodenale.</title>
        <authorList>
            <person name="Mitreva M."/>
        </authorList>
    </citation>
    <scope>NUCLEOTIDE SEQUENCE [LARGE SCALE GENOMIC DNA]</scope>
    <source>
        <strain evidence="2 3">Zhejiang</strain>
    </source>
</reference>
<dbReference type="CDD" id="cd05380">
    <property type="entry name" value="CAP_euk"/>
    <property type="match status" value="1"/>
</dbReference>
<dbReference type="SMART" id="SM00198">
    <property type="entry name" value="SCP"/>
    <property type="match status" value="1"/>
</dbReference>
<dbReference type="SUPFAM" id="SSF55797">
    <property type="entry name" value="PR-1-like"/>
    <property type="match status" value="1"/>
</dbReference>
<dbReference type="EMBL" id="KN768778">
    <property type="protein sequence ID" value="KIH46636.1"/>
    <property type="molecule type" value="Genomic_DNA"/>
</dbReference>
<name>A0A0C2FP45_9BILA</name>
<dbReference type="PANTHER" id="PTHR10334">
    <property type="entry name" value="CYSTEINE-RICH SECRETORY PROTEIN-RELATED"/>
    <property type="match status" value="1"/>
</dbReference>
<accession>A0A0C2FP45</accession>
<keyword evidence="3" id="KW-1185">Reference proteome</keyword>
<dbReference type="InterPro" id="IPR014044">
    <property type="entry name" value="CAP_dom"/>
</dbReference>
<dbReference type="Proteomes" id="UP000054047">
    <property type="component" value="Unassembled WGS sequence"/>
</dbReference>
<proteinExistence type="predicted"/>
<evidence type="ECO:0000259" key="1">
    <source>
        <dbReference type="SMART" id="SM00198"/>
    </source>
</evidence>
<evidence type="ECO:0000313" key="2">
    <source>
        <dbReference type="EMBL" id="KIH46636.1"/>
    </source>
</evidence>
<dbReference type="Pfam" id="PF00188">
    <property type="entry name" value="CAP"/>
    <property type="match status" value="1"/>
</dbReference>
<dbReference type="PRINTS" id="PR00838">
    <property type="entry name" value="V5ALLERGEN"/>
</dbReference>
<protein>
    <submittedName>
        <fullName evidence="2">SCP-like protein</fullName>
    </submittedName>
</protein>
<evidence type="ECO:0000313" key="3">
    <source>
        <dbReference type="Proteomes" id="UP000054047"/>
    </source>
</evidence>
<feature type="domain" description="SCP" evidence="1">
    <location>
        <begin position="3"/>
        <end position="126"/>
    </location>
</feature>
<dbReference type="GO" id="GO:0005576">
    <property type="term" value="C:extracellular region"/>
    <property type="evidence" value="ECO:0007669"/>
    <property type="project" value="InterPro"/>
</dbReference>
<sequence>MTKSFEEYDCDLERLASNYARGCQFKHSPPEYRNAGESLYTVPIDNLDKNKVGEWATRTWFGELKEFGVGTNILTQDIWNLRGKLIGHYTQMVWGETDRIGCGIHHCRGVQTLVVCHYRKGGNMFGQKIYEIGEPCTKCPYGYICTKDKLCARR</sequence>
<gene>
    <name evidence="2" type="ORF">ANCDUO_23309</name>
</gene>
<dbReference type="Gene3D" id="3.40.33.10">
    <property type="entry name" value="CAP"/>
    <property type="match status" value="1"/>
</dbReference>
<dbReference type="PROSITE" id="PS01009">
    <property type="entry name" value="CRISP_1"/>
    <property type="match status" value="1"/>
</dbReference>
<dbReference type="InterPro" id="IPR018244">
    <property type="entry name" value="Allrgn_V5/Tpx1_CS"/>
</dbReference>